<feature type="region of interest" description="Disordered" evidence="1">
    <location>
        <begin position="226"/>
        <end position="284"/>
    </location>
</feature>
<name>A0ABR3J880_9AGAR</name>
<dbReference type="Proteomes" id="UP001556367">
    <property type="component" value="Unassembled WGS sequence"/>
</dbReference>
<feature type="region of interest" description="Disordered" evidence="1">
    <location>
        <begin position="115"/>
        <end position="145"/>
    </location>
</feature>
<feature type="region of interest" description="Disordered" evidence="1">
    <location>
        <begin position="176"/>
        <end position="201"/>
    </location>
</feature>
<accession>A0ABR3J880</accession>
<feature type="compositionally biased region" description="Basic and acidic residues" evidence="1">
    <location>
        <begin position="176"/>
        <end position="196"/>
    </location>
</feature>
<keyword evidence="3" id="KW-1185">Reference proteome</keyword>
<feature type="region of interest" description="Disordered" evidence="1">
    <location>
        <begin position="1"/>
        <end position="37"/>
    </location>
</feature>
<reference evidence="3" key="1">
    <citation type="submission" date="2024-06" db="EMBL/GenBank/DDBJ databases">
        <title>Multi-omics analyses provide insights into the biosynthesis of the anticancer antibiotic pleurotin in Hohenbuehelia grisea.</title>
        <authorList>
            <person name="Weaver J.A."/>
            <person name="Alberti F."/>
        </authorList>
    </citation>
    <scope>NUCLEOTIDE SEQUENCE [LARGE SCALE GENOMIC DNA]</scope>
    <source>
        <strain evidence="3">T-177</strain>
    </source>
</reference>
<evidence type="ECO:0000256" key="1">
    <source>
        <dbReference type="SAM" id="MobiDB-lite"/>
    </source>
</evidence>
<protein>
    <submittedName>
        <fullName evidence="2">Uncharacterized protein</fullName>
    </submittedName>
</protein>
<feature type="region of interest" description="Disordered" evidence="1">
    <location>
        <begin position="410"/>
        <end position="445"/>
    </location>
</feature>
<proteinExistence type="predicted"/>
<evidence type="ECO:0000313" key="2">
    <source>
        <dbReference type="EMBL" id="KAL0951777.1"/>
    </source>
</evidence>
<feature type="region of interest" description="Disordered" evidence="1">
    <location>
        <begin position="49"/>
        <end position="69"/>
    </location>
</feature>
<gene>
    <name evidence="2" type="ORF">HGRIS_008448</name>
</gene>
<evidence type="ECO:0000313" key="3">
    <source>
        <dbReference type="Proteomes" id="UP001556367"/>
    </source>
</evidence>
<sequence>MQSIPHSNYTLIMSKTPNPNESPALVEQDNAQGPPSTIQRQLSTLQRFNPFNKPKTEKPQPIVFPPPSWALDYDETTLADTKERGVMPSATPDLETVAEYPEPRVLAKRIRDSIDSLPEPNYPSSGVSTPLVDPKGPPPAPGVDSKLTAFLSSETIMNGYNAGKESVFSVLERLKQSTQKDKGKEGDESTTEERGSDGIMMYTPLIPTSDSQAELAEYELEYADPEEFTVNTPPNEPTSEADVKASAEESPPTSRIWTFGKKPKPTPPPKKGQASEAVEARPPADNSRIQRVWVPSDTQISVQVTWWGYRIYLPPPVMEVLDGGHLVATKRAAMVTAALKWLLDKVPQVMVPPPLRPALMLFKRLAPFLGYIGIFIAWGWKSIKAHDKGNGVTLTATWLLTMALIPSTWEPEDNHEGKHTAAAAEPKTEQPEEGLPGQSSSAKKS</sequence>
<feature type="compositionally biased region" description="Polar residues" evidence="1">
    <location>
        <begin position="1"/>
        <end position="21"/>
    </location>
</feature>
<comment type="caution">
    <text evidence="2">The sequence shown here is derived from an EMBL/GenBank/DDBJ whole genome shotgun (WGS) entry which is preliminary data.</text>
</comment>
<dbReference type="EMBL" id="JASNQZ010000011">
    <property type="protein sequence ID" value="KAL0951777.1"/>
    <property type="molecule type" value="Genomic_DNA"/>
</dbReference>
<organism evidence="2 3">
    <name type="scientific">Hohenbuehelia grisea</name>
    <dbReference type="NCBI Taxonomy" id="104357"/>
    <lineage>
        <taxon>Eukaryota</taxon>
        <taxon>Fungi</taxon>
        <taxon>Dikarya</taxon>
        <taxon>Basidiomycota</taxon>
        <taxon>Agaricomycotina</taxon>
        <taxon>Agaricomycetes</taxon>
        <taxon>Agaricomycetidae</taxon>
        <taxon>Agaricales</taxon>
        <taxon>Pleurotineae</taxon>
        <taxon>Pleurotaceae</taxon>
        <taxon>Hohenbuehelia</taxon>
    </lineage>
</organism>